<dbReference type="InterPro" id="IPR000792">
    <property type="entry name" value="Tscrpt_reg_LuxR_C"/>
</dbReference>
<evidence type="ECO:0000256" key="4">
    <source>
        <dbReference type="SAM" id="MobiDB-lite"/>
    </source>
</evidence>
<keyword evidence="3" id="KW-0804">Transcription</keyword>
<evidence type="ECO:0000256" key="2">
    <source>
        <dbReference type="ARBA" id="ARBA00023125"/>
    </source>
</evidence>
<name>A0ABV7G8Z9_9PROT</name>
<comment type="caution">
    <text evidence="6">The sequence shown here is derived from an EMBL/GenBank/DDBJ whole genome shotgun (WGS) entry which is preliminary data.</text>
</comment>
<dbReference type="SMART" id="SM00421">
    <property type="entry name" value="HTH_LUXR"/>
    <property type="match status" value="1"/>
</dbReference>
<dbReference type="PROSITE" id="PS50043">
    <property type="entry name" value="HTH_LUXR_2"/>
    <property type="match status" value="1"/>
</dbReference>
<keyword evidence="2 6" id="KW-0238">DNA-binding</keyword>
<evidence type="ECO:0000313" key="7">
    <source>
        <dbReference type="Proteomes" id="UP001595593"/>
    </source>
</evidence>
<evidence type="ECO:0000256" key="3">
    <source>
        <dbReference type="ARBA" id="ARBA00023163"/>
    </source>
</evidence>
<reference evidence="7" key="1">
    <citation type="journal article" date="2019" name="Int. J. Syst. Evol. Microbiol.">
        <title>The Global Catalogue of Microorganisms (GCM) 10K type strain sequencing project: providing services to taxonomists for standard genome sequencing and annotation.</title>
        <authorList>
            <consortium name="The Broad Institute Genomics Platform"/>
            <consortium name="The Broad Institute Genome Sequencing Center for Infectious Disease"/>
            <person name="Wu L."/>
            <person name="Ma J."/>
        </authorList>
    </citation>
    <scope>NUCLEOTIDE SEQUENCE [LARGE SCALE GENOMIC DNA]</scope>
    <source>
        <strain evidence="7">KCTC 52094</strain>
    </source>
</reference>
<sequence>MQQALAEQQNAAVVLVDPRPLRRTGWVGLLSGWAEANGLRIEAAEPDAIAGLSNPGAAYRLAILSLGATSLQDPTASAWLAAIMEAVPQTPLVVVSDLEDASEVVAAYRAKARGFVPTTTEPEVALRTFAFIMGGGSFFPPTALFGRSEQRQGQEASARRPVEAPIRTGRSDLTGRQGVVMEHLAAGLTNKAIARLLGMRESTVKVHVRQIMRKLGATNRTQAALAAASAEPAAAKALGMNGEVPAPEAILAEHPRTPASEPLPLPPGRTAGDGAEPRRSLPQVGSGTPVVRLITRSS</sequence>
<dbReference type="Gene3D" id="3.40.50.2300">
    <property type="match status" value="1"/>
</dbReference>
<dbReference type="PANTHER" id="PTHR44688">
    <property type="entry name" value="DNA-BINDING TRANSCRIPTIONAL ACTIVATOR DEVR_DOSR"/>
    <property type="match status" value="1"/>
</dbReference>
<dbReference type="InterPro" id="IPR011006">
    <property type="entry name" value="CheY-like_superfamily"/>
</dbReference>
<dbReference type="SUPFAM" id="SSF52172">
    <property type="entry name" value="CheY-like"/>
    <property type="match status" value="1"/>
</dbReference>
<accession>A0ABV7G8Z9</accession>
<feature type="region of interest" description="Disordered" evidence="4">
    <location>
        <begin position="253"/>
        <end position="298"/>
    </location>
</feature>
<dbReference type="RefSeq" id="WP_379598186.1">
    <property type="nucleotide sequence ID" value="NZ_JBHRTN010000018.1"/>
</dbReference>
<dbReference type="CDD" id="cd06170">
    <property type="entry name" value="LuxR_C_like"/>
    <property type="match status" value="1"/>
</dbReference>
<evidence type="ECO:0000256" key="1">
    <source>
        <dbReference type="ARBA" id="ARBA00023015"/>
    </source>
</evidence>
<proteinExistence type="predicted"/>
<dbReference type="GO" id="GO:0003677">
    <property type="term" value="F:DNA binding"/>
    <property type="evidence" value="ECO:0007669"/>
    <property type="project" value="UniProtKB-KW"/>
</dbReference>
<protein>
    <submittedName>
        <fullName evidence="6">DNA-binding response regulator</fullName>
    </submittedName>
</protein>
<dbReference type="Pfam" id="PF00196">
    <property type="entry name" value="GerE"/>
    <property type="match status" value="1"/>
</dbReference>
<dbReference type="Proteomes" id="UP001595593">
    <property type="component" value="Unassembled WGS sequence"/>
</dbReference>
<evidence type="ECO:0000313" key="6">
    <source>
        <dbReference type="EMBL" id="MFC3126687.1"/>
    </source>
</evidence>
<keyword evidence="1" id="KW-0805">Transcription regulation</keyword>
<dbReference type="PANTHER" id="PTHR44688:SF25">
    <property type="entry name" value="HTH LUXR-TYPE DOMAIN-CONTAINING PROTEIN"/>
    <property type="match status" value="1"/>
</dbReference>
<dbReference type="PRINTS" id="PR00038">
    <property type="entry name" value="HTHLUXR"/>
</dbReference>
<organism evidence="6 7">
    <name type="scientific">Teichococcus globiformis</name>
    <dbReference type="NCBI Taxonomy" id="2307229"/>
    <lineage>
        <taxon>Bacteria</taxon>
        <taxon>Pseudomonadati</taxon>
        <taxon>Pseudomonadota</taxon>
        <taxon>Alphaproteobacteria</taxon>
        <taxon>Acetobacterales</taxon>
        <taxon>Roseomonadaceae</taxon>
        <taxon>Roseomonas</taxon>
    </lineage>
</organism>
<dbReference type="InterPro" id="IPR016032">
    <property type="entry name" value="Sig_transdc_resp-reg_C-effctor"/>
</dbReference>
<gene>
    <name evidence="6" type="ORF">ACFOD4_16610</name>
</gene>
<dbReference type="SUPFAM" id="SSF46894">
    <property type="entry name" value="C-terminal effector domain of the bipartite response regulators"/>
    <property type="match status" value="1"/>
</dbReference>
<feature type="domain" description="HTH luxR-type" evidence="5">
    <location>
        <begin position="166"/>
        <end position="231"/>
    </location>
</feature>
<evidence type="ECO:0000259" key="5">
    <source>
        <dbReference type="PROSITE" id="PS50043"/>
    </source>
</evidence>
<keyword evidence="7" id="KW-1185">Reference proteome</keyword>
<dbReference type="EMBL" id="JBHRTN010000018">
    <property type="protein sequence ID" value="MFC3126687.1"/>
    <property type="molecule type" value="Genomic_DNA"/>
</dbReference>